<protein>
    <submittedName>
        <fullName evidence="1">Uncharacterized protein</fullName>
    </submittedName>
</protein>
<organism evidence="1">
    <name type="scientific">Arundo donax</name>
    <name type="common">Giant reed</name>
    <name type="synonym">Donax arundinaceus</name>
    <dbReference type="NCBI Taxonomy" id="35708"/>
    <lineage>
        <taxon>Eukaryota</taxon>
        <taxon>Viridiplantae</taxon>
        <taxon>Streptophyta</taxon>
        <taxon>Embryophyta</taxon>
        <taxon>Tracheophyta</taxon>
        <taxon>Spermatophyta</taxon>
        <taxon>Magnoliopsida</taxon>
        <taxon>Liliopsida</taxon>
        <taxon>Poales</taxon>
        <taxon>Poaceae</taxon>
        <taxon>PACMAD clade</taxon>
        <taxon>Arundinoideae</taxon>
        <taxon>Arundineae</taxon>
        <taxon>Arundo</taxon>
    </lineage>
</organism>
<reference evidence="1" key="2">
    <citation type="journal article" date="2015" name="Data Brief">
        <title>Shoot transcriptome of the giant reed, Arundo donax.</title>
        <authorList>
            <person name="Barrero R.A."/>
            <person name="Guerrero F.D."/>
            <person name="Moolhuijzen P."/>
            <person name="Goolsby J.A."/>
            <person name="Tidwell J."/>
            <person name="Bellgard S.E."/>
            <person name="Bellgard M.I."/>
        </authorList>
    </citation>
    <scope>NUCLEOTIDE SEQUENCE</scope>
    <source>
        <tissue evidence="1">Shoot tissue taken approximately 20 cm above the soil surface</tissue>
    </source>
</reference>
<evidence type="ECO:0000313" key="1">
    <source>
        <dbReference type="EMBL" id="JAD49602.1"/>
    </source>
</evidence>
<proteinExistence type="predicted"/>
<sequence>MRDHDALEEAQALSLEAHRGKVSTAQRGTHHVVWHLLAAAVNR</sequence>
<dbReference type="EMBL" id="GBRH01248293">
    <property type="protein sequence ID" value="JAD49602.1"/>
    <property type="molecule type" value="Transcribed_RNA"/>
</dbReference>
<dbReference type="AlphaFoldDB" id="A0A0A9ARD3"/>
<name>A0A0A9ARD3_ARUDO</name>
<reference evidence="1" key="1">
    <citation type="submission" date="2014-09" db="EMBL/GenBank/DDBJ databases">
        <authorList>
            <person name="Magalhaes I.L.F."/>
            <person name="Oliveira U."/>
            <person name="Santos F.R."/>
            <person name="Vidigal T.H.D.A."/>
            <person name="Brescovit A.D."/>
            <person name="Santos A.J."/>
        </authorList>
    </citation>
    <scope>NUCLEOTIDE SEQUENCE</scope>
    <source>
        <tissue evidence="1">Shoot tissue taken approximately 20 cm above the soil surface</tissue>
    </source>
</reference>
<accession>A0A0A9ARD3</accession>